<feature type="non-terminal residue" evidence="2">
    <location>
        <position position="314"/>
    </location>
</feature>
<protein>
    <submittedName>
        <fullName evidence="2">Uncharacterized protein</fullName>
    </submittedName>
</protein>
<sequence length="314" mass="36600">MNEIDLEGFERYCKNINFLKSKSQYKRYLEQGIKVLNKISKNTIEDFVEAEKKDNKYLKAEFEHQISLQNLHRDLYSNFKSAAKKYVSFLKKEYPLTKEEIAHRYDAIFNDIRAHGTLKLKTQDDSLFSLETNSQSLCARGSDGNGKVCNPIAKDKILRILYENEYYTYQPYEPSVINYIFNLIDRQDTMKEKSKIENIISNKQTQPLNQILYGPPGTGTNHTINKAIEIIENRVVEETEDRETLKAKFEAYKQAGQIEFVTFHQSYSYEEFVEGIKAIPAGKEGNEEGKEMIYTVVDGIFKKLINRLINKNIF</sequence>
<evidence type="ECO:0000313" key="2">
    <source>
        <dbReference type="EMBL" id="DAB35514.1"/>
    </source>
</evidence>
<dbReference type="EMBL" id="DLUG01000253">
    <property type="protein sequence ID" value="DAB35514.1"/>
    <property type="molecule type" value="Genomic_DNA"/>
</dbReference>
<dbReference type="PANTHER" id="PTHR37291:SF1">
    <property type="entry name" value="TYPE IV METHYL-DIRECTED RESTRICTION ENZYME ECOKMCRB SUBUNIT"/>
    <property type="match status" value="1"/>
</dbReference>
<dbReference type="Proteomes" id="UP000231638">
    <property type="component" value="Unassembled WGS sequence"/>
</dbReference>
<organism evidence="2 3">
    <name type="scientific">Sulfurospirillum cavolei</name>
    <dbReference type="NCBI Taxonomy" id="366522"/>
    <lineage>
        <taxon>Bacteria</taxon>
        <taxon>Pseudomonadati</taxon>
        <taxon>Campylobacterota</taxon>
        <taxon>Epsilonproteobacteria</taxon>
        <taxon>Campylobacterales</taxon>
        <taxon>Sulfurospirillaceae</taxon>
        <taxon>Sulfurospirillum</taxon>
    </lineage>
</organism>
<accession>A0A2D3WCP4</accession>
<keyword evidence="1" id="KW-0175">Coiled coil</keyword>
<dbReference type="AlphaFoldDB" id="A0A2D3WCP4"/>
<evidence type="ECO:0000256" key="1">
    <source>
        <dbReference type="SAM" id="Coils"/>
    </source>
</evidence>
<evidence type="ECO:0000313" key="3">
    <source>
        <dbReference type="Proteomes" id="UP000231638"/>
    </source>
</evidence>
<gene>
    <name evidence="2" type="ORF">CFH80_09765</name>
</gene>
<feature type="coiled-coil region" evidence="1">
    <location>
        <begin position="228"/>
        <end position="255"/>
    </location>
</feature>
<comment type="caution">
    <text evidence="2">The sequence shown here is derived from an EMBL/GenBank/DDBJ whole genome shotgun (WGS) entry which is preliminary data.</text>
</comment>
<dbReference type="InterPro" id="IPR052934">
    <property type="entry name" value="Methyl-DNA_Rec/Restrict_Enz"/>
</dbReference>
<reference evidence="2 3" key="1">
    <citation type="journal article" date="2017" name="Front. Microbiol.">
        <title>Comparative Genomic Analysis of the Class Epsilonproteobacteria and Proposed Reclassification to Epsilonbacteraeota (phyl. nov.).</title>
        <authorList>
            <person name="Waite D.W."/>
            <person name="Vanwonterghem I."/>
            <person name="Rinke C."/>
            <person name="Parks D.H."/>
            <person name="Zhang Y."/>
            <person name="Takai K."/>
            <person name="Sievert S.M."/>
            <person name="Simon J."/>
            <person name="Campbell B.J."/>
            <person name="Hanson T.E."/>
            <person name="Woyke T."/>
            <person name="Klotz M.G."/>
            <person name="Hugenholtz P."/>
        </authorList>
    </citation>
    <scope>NUCLEOTIDE SEQUENCE [LARGE SCALE GENOMIC DNA]</scope>
    <source>
        <strain evidence="2">UBA11420</strain>
    </source>
</reference>
<name>A0A2D3WCP4_9BACT</name>
<proteinExistence type="predicted"/>
<dbReference type="PANTHER" id="PTHR37291">
    <property type="entry name" value="5-METHYLCYTOSINE-SPECIFIC RESTRICTION ENZYME B"/>
    <property type="match status" value="1"/>
</dbReference>